<evidence type="ECO:0000256" key="6">
    <source>
        <dbReference type="ARBA" id="ARBA00023136"/>
    </source>
</evidence>
<dbReference type="SMART" id="SM00768">
    <property type="entry name" value="X8"/>
    <property type="match status" value="1"/>
</dbReference>
<feature type="signal peptide" evidence="11">
    <location>
        <begin position="1"/>
        <end position="18"/>
    </location>
</feature>
<dbReference type="GO" id="GO:0042124">
    <property type="term" value="F:1,3-beta-glucanosyltransferase activity"/>
    <property type="evidence" value="ECO:0007669"/>
    <property type="project" value="TreeGrafter"/>
</dbReference>
<comment type="subcellular location">
    <subcellularLocation>
        <location evidence="1 11">Cell membrane</location>
        <topology evidence="1 11">Lipid-anchor</topology>
        <topology evidence="1 11">GPI-anchor</topology>
    </subcellularLocation>
</comment>
<dbReference type="GO" id="GO:0009277">
    <property type="term" value="C:fungal-type cell wall"/>
    <property type="evidence" value="ECO:0007669"/>
    <property type="project" value="UniProtKB-ARBA"/>
</dbReference>
<dbReference type="InterPro" id="IPR012946">
    <property type="entry name" value="X8"/>
</dbReference>
<evidence type="ECO:0000313" key="15">
    <source>
        <dbReference type="EMBL" id="AEI59387.1"/>
    </source>
</evidence>
<evidence type="ECO:0000256" key="4">
    <source>
        <dbReference type="ARBA" id="ARBA00022622"/>
    </source>
</evidence>
<organism evidence="15">
    <name type="scientific">Cyberlindnera mrakii</name>
    <name type="common">Yeast</name>
    <name type="synonym">Williopsis mrakii</name>
    <dbReference type="NCBI Taxonomy" id="1004253"/>
    <lineage>
        <taxon>Eukaryota</taxon>
        <taxon>Fungi</taxon>
        <taxon>Dikarya</taxon>
        <taxon>Ascomycota</taxon>
        <taxon>Saccharomycotina</taxon>
        <taxon>Saccharomycetes</taxon>
        <taxon>Phaffomycetales</taxon>
        <taxon>Phaffomycetaceae</taxon>
        <taxon>Cyberlindnera</taxon>
    </lineage>
</organism>
<dbReference type="GO" id="GO:0071970">
    <property type="term" value="P:fungal-type cell wall (1-&gt;3)-beta-D-glucan biosynthetic process"/>
    <property type="evidence" value="ECO:0007669"/>
    <property type="project" value="TreeGrafter"/>
</dbReference>
<evidence type="ECO:0000256" key="12">
    <source>
        <dbReference type="SAM" id="MobiDB-lite"/>
    </source>
</evidence>
<dbReference type="EMBL" id="HQ684704">
    <property type="protein sequence ID" value="AEI59387.1"/>
    <property type="molecule type" value="Genomic_DNA"/>
</dbReference>
<keyword evidence="8" id="KW-0325">Glycoprotein</keyword>
<feature type="region of interest" description="Disordered" evidence="12">
    <location>
        <begin position="480"/>
        <end position="511"/>
    </location>
</feature>
<accession>F8SUH1</accession>
<keyword evidence="6 11" id="KW-0472">Membrane</keyword>
<name>F8SUH1_CYBMR</name>
<reference evidence="15" key="1">
    <citation type="submission" date="2010-12" db="EMBL/GenBank/DDBJ databases">
        <authorList>
            <person name="Miyamoto M."/>
        </authorList>
    </citation>
    <scope>NUCLEOTIDE SEQUENCE</scope>
</reference>
<evidence type="ECO:0000256" key="10">
    <source>
        <dbReference type="ARBA" id="ARBA00023316"/>
    </source>
</evidence>
<evidence type="ECO:0000256" key="2">
    <source>
        <dbReference type="ARBA" id="ARBA00007528"/>
    </source>
</evidence>
<dbReference type="Pfam" id="PF07983">
    <property type="entry name" value="X8"/>
    <property type="match status" value="1"/>
</dbReference>
<dbReference type="GO" id="GO:0098552">
    <property type="term" value="C:side of membrane"/>
    <property type="evidence" value="ECO:0007669"/>
    <property type="project" value="UniProtKB-KW"/>
</dbReference>
<dbReference type="Gene3D" id="3.20.20.80">
    <property type="entry name" value="Glycosidases"/>
    <property type="match status" value="1"/>
</dbReference>
<dbReference type="GO" id="GO:0031982">
    <property type="term" value="C:vesicle"/>
    <property type="evidence" value="ECO:0007669"/>
    <property type="project" value="UniProtKB-ARBA"/>
</dbReference>
<evidence type="ECO:0000256" key="1">
    <source>
        <dbReference type="ARBA" id="ARBA00004609"/>
    </source>
</evidence>
<feature type="chain" id="PRO_5005130495" description="1,3-beta-glucanosyltransferase" evidence="11">
    <location>
        <begin position="19"/>
        <end position="546"/>
    </location>
</feature>
<protein>
    <recommendedName>
        <fullName evidence="11">1,3-beta-glucanosyltransferase</fullName>
        <ecNumber evidence="11">2.4.1.-</ecNumber>
    </recommendedName>
</protein>
<keyword evidence="11" id="KW-0808">Transferase</keyword>
<evidence type="ECO:0000256" key="11">
    <source>
        <dbReference type="RuleBase" id="RU361209"/>
    </source>
</evidence>
<dbReference type="PANTHER" id="PTHR31468">
    <property type="entry name" value="1,3-BETA-GLUCANOSYLTRANSFERASE GAS1"/>
    <property type="match status" value="1"/>
</dbReference>
<dbReference type="SUPFAM" id="SSF51445">
    <property type="entry name" value="(Trans)glycosidases"/>
    <property type="match status" value="1"/>
</dbReference>
<dbReference type="PANTHER" id="PTHR31468:SF2">
    <property type="entry name" value="1,3-BETA-GLUCANOSYLTRANSFERASE GAS1"/>
    <property type="match status" value="1"/>
</dbReference>
<sequence length="546" mass="58454">MLFKNLAVAAASLATVSADSLPAIEIVGNKFFYSNNGSQFYMKGIAYQQDTANVTSDETFVDPLADATACKRDIPYLSAVNTNTIRVYALNESQDHTACMQLLNDAGIYVIADLSEPGLSINRDDPSWTVDLYNRYTKIVDEFQNYTNVLGFFAGNEVTNDYTNTDASPFVKAAVRDTKAYIKAQGYREIPVGYSSNDDADTRVALADYFACGSVDERADFYGINMYEWCGTSTFQKSGYADRTEEFQNLTIPVFFSEYGCNEVQPRKFTEVQALYGSNMTDVWSGGIVYMYFEEANNYGLVSISNGDVKTLSDYSYYSQEIHSISPTSSHSSDVTATSETLACPTQFQYWSAATDLPPTPDDSLCSCMENSLSCIVSDSVDSTDYSDLFSYVCGEIDCGGVQANGTTGDYGSYSFCSDKQKLSFVLNLYYEKQGAKAYACSFDGSATLSGKSTTATACSSALNAAGTDGLGTVSGSISKTATSTSTGSKSTGSKSGSSSTGSASASSTKSSSSAGVVKVPASEKVFGLVVALVAVIGFSVPLIRD</sequence>
<dbReference type="InterPro" id="IPR017853">
    <property type="entry name" value="GH"/>
</dbReference>
<keyword evidence="10" id="KW-0961">Cell wall biogenesis/degradation</keyword>
<dbReference type="Pfam" id="PF03198">
    <property type="entry name" value="Glyco_hydro_72"/>
    <property type="match status" value="1"/>
</dbReference>
<proteinExistence type="inferred from homology"/>
<keyword evidence="5 11" id="KW-0732">Signal</keyword>
<evidence type="ECO:0000256" key="5">
    <source>
        <dbReference type="ARBA" id="ARBA00022729"/>
    </source>
</evidence>
<dbReference type="Gene3D" id="1.20.58.1040">
    <property type="match status" value="1"/>
</dbReference>
<evidence type="ECO:0000256" key="3">
    <source>
        <dbReference type="ARBA" id="ARBA00022475"/>
    </source>
</evidence>
<comment type="similarity">
    <text evidence="2 11">Belongs to the glycosyl hydrolase 72 family.</text>
</comment>
<evidence type="ECO:0000256" key="9">
    <source>
        <dbReference type="ARBA" id="ARBA00023288"/>
    </source>
</evidence>
<feature type="domain" description="X8" evidence="14">
    <location>
        <begin position="373"/>
        <end position="461"/>
    </location>
</feature>
<feature type="transmembrane region" description="Helical" evidence="13">
    <location>
        <begin position="526"/>
        <end position="544"/>
    </location>
</feature>
<keyword evidence="4 11" id="KW-0336">GPI-anchor</keyword>
<dbReference type="GO" id="GO:0031505">
    <property type="term" value="P:fungal-type cell wall organization"/>
    <property type="evidence" value="ECO:0007669"/>
    <property type="project" value="TreeGrafter"/>
</dbReference>
<comment type="function">
    <text evidence="11">Splits internally a 1,3-beta-glucan molecule and transfers the newly generated reducing end (the donor) to the non-reducing end of another 1,3-beta-glucan molecule (the acceptor) forming a 1,3-beta linkage, resulting in the elongation of 1,3-beta-glucan chains in the cell wall.</text>
</comment>
<dbReference type="GO" id="GO:0005886">
    <property type="term" value="C:plasma membrane"/>
    <property type="evidence" value="ECO:0007669"/>
    <property type="project" value="UniProtKB-SubCell"/>
</dbReference>
<dbReference type="EC" id="2.4.1.-" evidence="11"/>
<keyword evidence="13" id="KW-0812">Transmembrane</keyword>
<evidence type="ECO:0000256" key="8">
    <source>
        <dbReference type="ARBA" id="ARBA00023180"/>
    </source>
</evidence>
<dbReference type="FunFam" id="1.20.58.1040:FF:000005">
    <property type="entry name" value="1,3-beta-glucanosyltransferase"/>
    <property type="match status" value="1"/>
</dbReference>
<keyword evidence="7" id="KW-1015">Disulfide bond</keyword>
<dbReference type="FunFam" id="3.20.20.80:FF:000038">
    <property type="entry name" value="1,3-beta-glucanosyltransferase"/>
    <property type="match status" value="1"/>
</dbReference>
<keyword evidence="3" id="KW-1003">Cell membrane</keyword>
<evidence type="ECO:0000259" key="14">
    <source>
        <dbReference type="SMART" id="SM00768"/>
    </source>
</evidence>
<evidence type="ECO:0000256" key="13">
    <source>
        <dbReference type="SAM" id="Phobius"/>
    </source>
</evidence>
<keyword evidence="9 11" id="KW-0449">Lipoprotein</keyword>
<dbReference type="AlphaFoldDB" id="F8SUH1"/>
<dbReference type="InterPro" id="IPR004886">
    <property type="entry name" value="Glucanosyltransferase"/>
</dbReference>
<keyword evidence="13" id="KW-1133">Transmembrane helix</keyword>
<evidence type="ECO:0000256" key="7">
    <source>
        <dbReference type="ARBA" id="ARBA00023157"/>
    </source>
</evidence>